<evidence type="ECO:0000313" key="2">
    <source>
        <dbReference type="EMBL" id="KAE9408220.1"/>
    </source>
</evidence>
<evidence type="ECO:0000313" key="3">
    <source>
        <dbReference type="Proteomes" id="UP000799118"/>
    </source>
</evidence>
<dbReference type="InterPro" id="IPR050228">
    <property type="entry name" value="Carboxylesterase_BioH"/>
</dbReference>
<name>A0A6A4IE02_9AGAR</name>
<accession>A0A6A4IE02</accession>
<sequence length="340" mass="37585">MVALGSPFQCLTYTLLILPLLLLTTYFLAAFPTPPEAVFLHASLASLPNGSLARKIYPEDFFEGGGYATFPYGRVRYWLMGPESGKKIVLIHGLSVPAMIWKDVAPELASRGYRVLLYDLYGRGYTDAPKTSYNNLLYMNQLAFLMQYLHWQKAIFTGVSMGGGIAAAFTASFPNLVEDKVIIISSAGIVHTEDLSRTSKIMTLPLVQAFASSSFFQKYLQHLTNSPNETAPVNPIQEIVRLQSAHLSGYNAAISSSLREGPIRGEYKSFSSDVWKDRKLLIIHGTNDNTVPYKYAAMIQNALPNGTISEIVTIEGGNQDLTISHPDTIVNHIDRWVLSP</sequence>
<dbReference type="OrthoDB" id="408373at2759"/>
<dbReference type="InterPro" id="IPR029058">
    <property type="entry name" value="AB_hydrolase_fold"/>
</dbReference>
<dbReference type="PANTHER" id="PTHR43194">
    <property type="entry name" value="HYDROLASE ALPHA/BETA FOLD FAMILY"/>
    <property type="match status" value="1"/>
</dbReference>
<dbReference type="Pfam" id="PF00561">
    <property type="entry name" value="Abhydrolase_1"/>
    <property type="match status" value="1"/>
</dbReference>
<protein>
    <submittedName>
        <fullName evidence="2">Alpha/beta-hydrolase</fullName>
    </submittedName>
</protein>
<dbReference type="Gene3D" id="3.40.50.1820">
    <property type="entry name" value="alpha/beta hydrolase"/>
    <property type="match status" value="1"/>
</dbReference>
<organism evidence="2 3">
    <name type="scientific">Gymnopus androsaceus JB14</name>
    <dbReference type="NCBI Taxonomy" id="1447944"/>
    <lineage>
        <taxon>Eukaryota</taxon>
        <taxon>Fungi</taxon>
        <taxon>Dikarya</taxon>
        <taxon>Basidiomycota</taxon>
        <taxon>Agaricomycotina</taxon>
        <taxon>Agaricomycetes</taxon>
        <taxon>Agaricomycetidae</taxon>
        <taxon>Agaricales</taxon>
        <taxon>Marasmiineae</taxon>
        <taxon>Omphalotaceae</taxon>
        <taxon>Gymnopus</taxon>
    </lineage>
</organism>
<keyword evidence="3" id="KW-1185">Reference proteome</keyword>
<dbReference type="PANTHER" id="PTHR43194:SF2">
    <property type="entry name" value="PEROXISOMAL MEMBRANE PROTEIN LPX1"/>
    <property type="match status" value="1"/>
</dbReference>
<reference evidence="2" key="1">
    <citation type="journal article" date="2019" name="Environ. Microbiol.">
        <title>Fungal ecological strategies reflected in gene transcription - a case study of two litter decomposers.</title>
        <authorList>
            <person name="Barbi F."/>
            <person name="Kohler A."/>
            <person name="Barry K."/>
            <person name="Baskaran P."/>
            <person name="Daum C."/>
            <person name="Fauchery L."/>
            <person name="Ihrmark K."/>
            <person name="Kuo A."/>
            <person name="LaButti K."/>
            <person name="Lipzen A."/>
            <person name="Morin E."/>
            <person name="Grigoriev I.V."/>
            <person name="Henrissat B."/>
            <person name="Lindahl B."/>
            <person name="Martin F."/>
        </authorList>
    </citation>
    <scope>NUCLEOTIDE SEQUENCE</scope>
    <source>
        <strain evidence="2">JB14</strain>
    </source>
</reference>
<dbReference type="AlphaFoldDB" id="A0A6A4IE02"/>
<dbReference type="InterPro" id="IPR000073">
    <property type="entry name" value="AB_hydrolase_1"/>
</dbReference>
<proteinExistence type="predicted"/>
<evidence type="ECO:0000259" key="1">
    <source>
        <dbReference type="Pfam" id="PF00561"/>
    </source>
</evidence>
<dbReference type="PRINTS" id="PR00111">
    <property type="entry name" value="ABHYDROLASE"/>
</dbReference>
<dbReference type="EMBL" id="ML769392">
    <property type="protein sequence ID" value="KAE9408220.1"/>
    <property type="molecule type" value="Genomic_DNA"/>
</dbReference>
<dbReference type="Proteomes" id="UP000799118">
    <property type="component" value="Unassembled WGS sequence"/>
</dbReference>
<gene>
    <name evidence="2" type="ORF">BT96DRAFT_873897</name>
</gene>
<feature type="domain" description="AB hydrolase-1" evidence="1">
    <location>
        <begin position="88"/>
        <end position="308"/>
    </location>
</feature>
<dbReference type="SUPFAM" id="SSF53474">
    <property type="entry name" value="alpha/beta-Hydrolases"/>
    <property type="match status" value="1"/>
</dbReference>